<accession>A0ABP4CBN6</accession>
<dbReference type="PANTHER" id="PTHR47466">
    <property type="match status" value="1"/>
</dbReference>
<protein>
    <submittedName>
        <fullName evidence="10">Zinc metalloprotease</fullName>
    </submittedName>
</protein>
<comment type="similarity">
    <text evidence="1">Belongs to the peptidase M43B family.</text>
</comment>
<dbReference type="SUPFAM" id="SSF55486">
    <property type="entry name" value="Metalloproteases ('zincins'), catalytic domain"/>
    <property type="match status" value="1"/>
</dbReference>
<sequence length="313" mass="32987">MLTVTAVSASATAASAARQAPAVADCAPGSAARQMRFAGDAPATDPLFVRKSITALDRRVPGRAPASFTVPVAFHVLTDASGKGHPGMDRVRRQIATLNDAYGGRKGGADTGVRFRLVSVDTLANDTWFAKPHQHEGDYKILLRKGGPETLNLYSAAVGTDVLGHSTFPEAHKEAPLVDGVIIDHRSLPGGPFPHFSLGYTAVHEVGHWLGLFHTFENGCGAPGDGVDDTPDEATPTEGCPKGRDTCRSDGLDPVHNFMNYSWDDCMSEFTPGQASRIQRSWAAYRSTSTAARAAGLPPRSGAVRATPAITGA</sequence>
<dbReference type="EMBL" id="BAAAHH010000036">
    <property type="protein sequence ID" value="GAA0964998.1"/>
    <property type="molecule type" value="Genomic_DNA"/>
</dbReference>
<keyword evidence="2" id="KW-0645">Protease</keyword>
<evidence type="ECO:0000256" key="3">
    <source>
        <dbReference type="ARBA" id="ARBA00022723"/>
    </source>
</evidence>
<keyword evidence="3" id="KW-0479">Metal-binding</keyword>
<evidence type="ECO:0000256" key="4">
    <source>
        <dbReference type="ARBA" id="ARBA00022729"/>
    </source>
</evidence>
<evidence type="ECO:0000256" key="8">
    <source>
        <dbReference type="ARBA" id="ARBA00023157"/>
    </source>
</evidence>
<evidence type="ECO:0000259" key="9">
    <source>
        <dbReference type="Pfam" id="PF05572"/>
    </source>
</evidence>
<dbReference type="Pfam" id="PF05572">
    <property type="entry name" value="Peptidase_M43"/>
    <property type="match status" value="1"/>
</dbReference>
<evidence type="ECO:0000256" key="5">
    <source>
        <dbReference type="ARBA" id="ARBA00022801"/>
    </source>
</evidence>
<reference evidence="11" key="1">
    <citation type="journal article" date="2019" name="Int. J. Syst. Evol. Microbiol.">
        <title>The Global Catalogue of Microorganisms (GCM) 10K type strain sequencing project: providing services to taxonomists for standard genome sequencing and annotation.</title>
        <authorList>
            <consortium name="The Broad Institute Genomics Platform"/>
            <consortium name="The Broad Institute Genome Sequencing Center for Infectious Disease"/>
            <person name="Wu L."/>
            <person name="Ma J."/>
        </authorList>
    </citation>
    <scope>NUCLEOTIDE SEQUENCE [LARGE SCALE GENOMIC DNA]</scope>
    <source>
        <strain evidence="11">JCM 10696</strain>
    </source>
</reference>
<dbReference type="Gene3D" id="3.40.390.10">
    <property type="entry name" value="Collagenase (Catalytic Domain)"/>
    <property type="match status" value="1"/>
</dbReference>
<keyword evidence="8" id="KW-1015">Disulfide bond</keyword>
<dbReference type="Proteomes" id="UP001500665">
    <property type="component" value="Unassembled WGS sequence"/>
</dbReference>
<keyword evidence="5" id="KW-0378">Hydrolase</keyword>
<evidence type="ECO:0000313" key="11">
    <source>
        <dbReference type="Proteomes" id="UP001500665"/>
    </source>
</evidence>
<feature type="domain" description="Peptidase M43 pregnancy-associated plasma-A" evidence="9">
    <location>
        <begin position="201"/>
        <end position="279"/>
    </location>
</feature>
<evidence type="ECO:0000313" key="10">
    <source>
        <dbReference type="EMBL" id="GAA0964998.1"/>
    </source>
</evidence>
<evidence type="ECO:0000256" key="6">
    <source>
        <dbReference type="ARBA" id="ARBA00022833"/>
    </source>
</evidence>
<comment type="caution">
    <text evidence="10">The sequence shown here is derived from an EMBL/GenBank/DDBJ whole genome shotgun (WGS) entry which is preliminary data.</text>
</comment>
<keyword evidence="11" id="KW-1185">Reference proteome</keyword>
<dbReference type="InterPro" id="IPR024079">
    <property type="entry name" value="MetalloPept_cat_dom_sf"/>
</dbReference>
<keyword evidence="6" id="KW-0862">Zinc</keyword>
<name>A0ABP4CBN6_9ACTN</name>
<dbReference type="RefSeq" id="WP_344245205.1">
    <property type="nucleotide sequence ID" value="NZ_BAAAHH010000036.1"/>
</dbReference>
<dbReference type="CDD" id="cd04275">
    <property type="entry name" value="ZnMc_pappalysin_like"/>
    <property type="match status" value="1"/>
</dbReference>
<keyword evidence="4" id="KW-0732">Signal</keyword>
<evidence type="ECO:0000256" key="2">
    <source>
        <dbReference type="ARBA" id="ARBA00022670"/>
    </source>
</evidence>
<evidence type="ECO:0000256" key="7">
    <source>
        <dbReference type="ARBA" id="ARBA00023049"/>
    </source>
</evidence>
<evidence type="ECO:0000256" key="1">
    <source>
        <dbReference type="ARBA" id="ARBA00008721"/>
    </source>
</evidence>
<organism evidence="10 11">
    <name type="scientific">Actinocorallia libanotica</name>
    <dbReference type="NCBI Taxonomy" id="46162"/>
    <lineage>
        <taxon>Bacteria</taxon>
        <taxon>Bacillati</taxon>
        <taxon>Actinomycetota</taxon>
        <taxon>Actinomycetes</taxon>
        <taxon>Streptosporangiales</taxon>
        <taxon>Thermomonosporaceae</taxon>
        <taxon>Actinocorallia</taxon>
    </lineage>
</organism>
<proteinExistence type="inferred from homology"/>
<dbReference type="InterPro" id="IPR008754">
    <property type="entry name" value="Peptidase_M43"/>
</dbReference>
<gene>
    <name evidence="10" type="ORF">GCM10009550_64170</name>
</gene>
<dbReference type="PANTHER" id="PTHR47466:SF1">
    <property type="entry name" value="METALLOPROTEASE MEP1 (AFU_ORTHOLOGUE AFUA_1G07730)-RELATED"/>
    <property type="match status" value="1"/>
</dbReference>
<keyword evidence="7 10" id="KW-0482">Metalloprotease</keyword>
<dbReference type="GO" id="GO:0008237">
    <property type="term" value="F:metallopeptidase activity"/>
    <property type="evidence" value="ECO:0007669"/>
    <property type="project" value="UniProtKB-KW"/>
</dbReference>